<comment type="caution">
    <text evidence="3">The sequence shown here is derived from an EMBL/GenBank/DDBJ whole genome shotgun (WGS) entry which is preliminary data.</text>
</comment>
<dbReference type="OrthoDB" id="10592396at2759"/>
<keyword evidence="4" id="KW-1185">Reference proteome</keyword>
<feature type="domain" description="Legumain prodomain" evidence="2">
    <location>
        <begin position="14"/>
        <end position="89"/>
    </location>
</feature>
<evidence type="ECO:0000256" key="1">
    <source>
        <dbReference type="SAM" id="Coils"/>
    </source>
</evidence>
<dbReference type="InterPro" id="IPR046427">
    <property type="entry name" value="Legumain_prodom_sf"/>
</dbReference>
<gene>
    <name evidence="3" type="ORF">BOKJ2_LOCUS5194</name>
</gene>
<organism evidence="3 4">
    <name type="scientific">Bursaphelenchus okinawaensis</name>
    <dbReference type="NCBI Taxonomy" id="465554"/>
    <lineage>
        <taxon>Eukaryota</taxon>
        <taxon>Metazoa</taxon>
        <taxon>Ecdysozoa</taxon>
        <taxon>Nematoda</taxon>
        <taxon>Chromadorea</taxon>
        <taxon>Rhabditida</taxon>
        <taxon>Tylenchina</taxon>
        <taxon>Tylenchomorpha</taxon>
        <taxon>Aphelenchoidea</taxon>
        <taxon>Aphelenchoididae</taxon>
        <taxon>Bursaphelenchus</taxon>
    </lineage>
</organism>
<dbReference type="Proteomes" id="UP000783686">
    <property type="component" value="Unassembled WGS sequence"/>
</dbReference>
<protein>
    <recommendedName>
        <fullName evidence="2">Legumain prodomain domain-containing protein</fullName>
    </recommendedName>
</protein>
<proteinExistence type="predicted"/>
<dbReference type="CDD" id="cd21115">
    <property type="entry name" value="legumain_C"/>
    <property type="match status" value="1"/>
</dbReference>
<accession>A0A811KBZ0</accession>
<feature type="coiled-coil region" evidence="1">
    <location>
        <begin position="2"/>
        <end position="29"/>
    </location>
</feature>
<dbReference type="InterPro" id="IPR048501">
    <property type="entry name" value="Legum_prodom"/>
</dbReference>
<reference evidence="3" key="1">
    <citation type="submission" date="2020-09" db="EMBL/GenBank/DDBJ databases">
        <authorList>
            <person name="Kikuchi T."/>
        </authorList>
    </citation>
    <scope>NUCLEOTIDE SEQUENCE</scope>
    <source>
        <strain evidence="3">SH1</strain>
    </source>
</reference>
<sequence length="113" mass="13080">MAKNDDTETKKYQKEVENLLEKREKLTKSVDFIVSSIAKDKSDMMDERRPITDLDCHDKVVKSFHRLCYNMGKNPFLGTLSHKVVNLCHILPAEEIVLQFELLCRGITLDNVL</sequence>
<dbReference type="Gene3D" id="1.10.132.130">
    <property type="match status" value="1"/>
</dbReference>
<keyword evidence="1" id="KW-0175">Coiled coil</keyword>
<dbReference type="Pfam" id="PF20985">
    <property type="entry name" value="Legum_prodom"/>
    <property type="match status" value="1"/>
</dbReference>
<dbReference type="EMBL" id="CAJFCW020000003">
    <property type="protein sequence ID" value="CAG9101277.1"/>
    <property type="molecule type" value="Genomic_DNA"/>
</dbReference>
<evidence type="ECO:0000259" key="2">
    <source>
        <dbReference type="Pfam" id="PF20985"/>
    </source>
</evidence>
<name>A0A811KBZ0_9BILA</name>
<evidence type="ECO:0000313" key="4">
    <source>
        <dbReference type="Proteomes" id="UP000614601"/>
    </source>
</evidence>
<evidence type="ECO:0000313" key="3">
    <source>
        <dbReference type="EMBL" id="CAD5213641.1"/>
    </source>
</evidence>
<dbReference type="EMBL" id="CAJFDH010000003">
    <property type="protein sequence ID" value="CAD5213641.1"/>
    <property type="molecule type" value="Genomic_DNA"/>
</dbReference>
<dbReference type="AlphaFoldDB" id="A0A811KBZ0"/>
<dbReference type="Proteomes" id="UP000614601">
    <property type="component" value="Unassembled WGS sequence"/>
</dbReference>